<evidence type="ECO:0008006" key="3">
    <source>
        <dbReference type="Google" id="ProtNLM"/>
    </source>
</evidence>
<dbReference type="EMBL" id="CAACVJ010000265">
    <property type="protein sequence ID" value="VEP15459.1"/>
    <property type="molecule type" value="Genomic_DNA"/>
</dbReference>
<gene>
    <name evidence="1" type="ORF">H1P_3370006</name>
</gene>
<reference evidence="1 2" key="1">
    <citation type="submission" date="2019-01" db="EMBL/GenBank/DDBJ databases">
        <authorList>
            <person name="Brito A."/>
        </authorList>
    </citation>
    <scope>NUCLEOTIDE SEQUENCE [LARGE SCALE GENOMIC DNA]</scope>
    <source>
        <strain evidence="1">1</strain>
    </source>
</reference>
<protein>
    <recommendedName>
        <fullName evidence="3">Filamentous hemagglutinin family outer membrane protein</fullName>
    </recommendedName>
</protein>
<organism evidence="1 2">
    <name type="scientific">Hyella patelloides LEGE 07179</name>
    <dbReference type="NCBI Taxonomy" id="945734"/>
    <lineage>
        <taxon>Bacteria</taxon>
        <taxon>Bacillati</taxon>
        <taxon>Cyanobacteriota</taxon>
        <taxon>Cyanophyceae</taxon>
        <taxon>Pleurocapsales</taxon>
        <taxon>Hyellaceae</taxon>
        <taxon>Hyella</taxon>
    </lineage>
</organism>
<evidence type="ECO:0000313" key="1">
    <source>
        <dbReference type="EMBL" id="VEP15459.1"/>
    </source>
</evidence>
<dbReference type="AlphaFoldDB" id="A0A563VVH7"/>
<proteinExistence type="predicted"/>
<name>A0A563VVH7_9CYAN</name>
<accession>A0A563VVH7</accession>
<dbReference type="RefSeq" id="WP_144874244.1">
    <property type="nucleotide sequence ID" value="NZ_LR214074.1"/>
</dbReference>
<keyword evidence="2" id="KW-1185">Reference proteome</keyword>
<evidence type="ECO:0000313" key="2">
    <source>
        <dbReference type="Proteomes" id="UP000320055"/>
    </source>
</evidence>
<sequence length="171" mass="18741">MLANSQINADALEGNGGNISILTQGFFASFDSQIIASSRFGLDGNVDIKTRLSDRPIELEPLPINLTDVTQQITPSCSFGINNFTLAGKGGLPENPIQSLRNYTVWNDLRLPTIESANTMIIPLSAMEAPQKSSIMEATTWKINQQGNVELITHKSPSINLNQNYLCQYLN</sequence>
<dbReference type="OrthoDB" id="514944at2"/>
<dbReference type="Proteomes" id="UP000320055">
    <property type="component" value="Unassembled WGS sequence"/>
</dbReference>